<dbReference type="Proteomes" id="UP000230842">
    <property type="component" value="Unassembled WGS sequence"/>
</dbReference>
<organism evidence="5 6">
    <name type="scientific">Mumia flava</name>
    <dbReference type="NCBI Taxonomy" id="1348852"/>
    <lineage>
        <taxon>Bacteria</taxon>
        <taxon>Bacillati</taxon>
        <taxon>Actinomycetota</taxon>
        <taxon>Actinomycetes</taxon>
        <taxon>Propionibacteriales</taxon>
        <taxon>Nocardioidaceae</taxon>
        <taxon>Mumia</taxon>
    </lineage>
</organism>
<evidence type="ECO:0000256" key="2">
    <source>
        <dbReference type="ARBA" id="ARBA00009194"/>
    </source>
</evidence>
<reference evidence="5 6" key="1">
    <citation type="submission" date="2017-11" db="EMBL/GenBank/DDBJ databases">
        <title>Genomic Encyclopedia of Archaeal and Bacterial Type Strains, Phase II (KMG-II): From Individual Species to Whole Genera.</title>
        <authorList>
            <person name="Goeker M."/>
        </authorList>
    </citation>
    <scope>NUCLEOTIDE SEQUENCE [LARGE SCALE GENOMIC DNA]</scope>
    <source>
        <strain evidence="5 6">DSM 27763</strain>
    </source>
</reference>
<dbReference type="Pfam" id="PF07161">
    <property type="entry name" value="LppX_LprAFG"/>
    <property type="match status" value="1"/>
</dbReference>
<dbReference type="GO" id="GO:0030313">
    <property type="term" value="C:cell envelope"/>
    <property type="evidence" value="ECO:0007669"/>
    <property type="project" value="UniProtKB-SubCell"/>
</dbReference>
<sequence>MLQRLTLAATAAALVLTTAACSGDGGADDDAAAADPADRLAAAQAVLDDATSLHVKVSTESIPSGVSGLLEADGVGTHAPAFSGDVKVSVSGVPLNAEVVSVDDTVYAKTGVSPSFAPLDPKSIGAPDPADFMRADDGLASLLTKTEKVEVGDESRDGTEVLTTITGWVPGEDVWKLIPSAQRDTFFDVTYRLTDDDVLHDATLEGYFYAPIEKVTYTIEVTASDESVDITAP</sequence>
<dbReference type="EMBL" id="PGEZ01000001">
    <property type="protein sequence ID" value="PJJ55938.1"/>
    <property type="molecule type" value="Genomic_DNA"/>
</dbReference>
<comment type="caution">
    <text evidence="5">The sequence shown here is derived from an EMBL/GenBank/DDBJ whole genome shotgun (WGS) entry which is preliminary data.</text>
</comment>
<dbReference type="PROSITE" id="PS51257">
    <property type="entry name" value="PROKAR_LIPOPROTEIN"/>
    <property type="match status" value="1"/>
</dbReference>
<evidence type="ECO:0000256" key="4">
    <source>
        <dbReference type="SAM" id="SignalP"/>
    </source>
</evidence>
<keyword evidence="6" id="KW-1185">Reference proteome</keyword>
<evidence type="ECO:0000256" key="3">
    <source>
        <dbReference type="ARBA" id="ARBA00022475"/>
    </source>
</evidence>
<comment type="subcellular location">
    <subcellularLocation>
        <location evidence="1">Cell envelope</location>
    </subcellularLocation>
</comment>
<name>A0A2M9BDD2_9ACTN</name>
<protein>
    <submittedName>
        <fullName evidence="5">Lipoprotein LprG</fullName>
    </submittedName>
</protein>
<feature type="signal peptide" evidence="4">
    <location>
        <begin position="1"/>
        <end position="22"/>
    </location>
</feature>
<gene>
    <name evidence="5" type="ORF">CLV56_0141</name>
</gene>
<keyword evidence="5" id="KW-0449">Lipoprotein</keyword>
<dbReference type="InterPro" id="IPR009830">
    <property type="entry name" value="LppX/LprAFG"/>
</dbReference>
<dbReference type="InterPro" id="IPR029046">
    <property type="entry name" value="LolA/LolB/LppX"/>
</dbReference>
<evidence type="ECO:0000256" key="1">
    <source>
        <dbReference type="ARBA" id="ARBA00004196"/>
    </source>
</evidence>
<keyword evidence="3" id="KW-1003">Cell membrane</keyword>
<dbReference type="RefSeq" id="WP_100414231.1">
    <property type="nucleotide sequence ID" value="NZ_PGEZ01000001.1"/>
</dbReference>
<comment type="similarity">
    <text evidence="2">Belongs to the LppX/LprAFG lipoprotein family.</text>
</comment>
<keyword evidence="4" id="KW-0732">Signal</keyword>
<dbReference type="Gene3D" id="2.50.20.20">
    <property type="match status" value="1"/>
</dbReference>
<dbReference type="AlphaFoldDB" id="A0A2M9BDD2"/>
<feature type="chain" id="PRO_5014786506" evidence="4">
    <location>
        <begin position="23"/>
        <end position="233"/>
    </location>
</feature>
<proteinExistence type="inferred from homology"/>
<accession>A0A2M9BDD2</accession>
<dbReference type="SUPFAM" id="SSF89392">
    <property type="entry name" value="Prokaryotic lipoproteins and lipoprotein localization factors"/>
    <property type="match status" value="1"/>
</dbReference>
<evidence type="ECO:0000313" key="5">
    <source>
        <dbReference type="EMBL" id="PJJ55938.1"/>
    </source>
</evidence>
<keyword evidence="3" id="KW-0472">Membrane</keyword>
<evidence type="ECO:0000313" key="6">
    <source>
        <dbReference type="Proteomes" id="UP000230842"/>
    </source>
</evidence>
<dbReference type="OrthoDB" id="5143207at2"/>